<protein>
    <recommendedName>
        <fullName evidence="7">NAD(P)(+)--arginine ADP-ribosyltransferase</fullName>
        <ecNumber evidence="7">2.4.2.31</ecNumber>
    </recommendedName>
    <alternativeName>
        <fullName evidence="7">Mono(ADP-ribosyl)transferase</fullName>
    </alternativeName>
</protein>
<evidence type="ECO:0000256" key="1">
    <source>
        <dbReference type="ARBA" id="ARBA00007553"/>
    </source>
</evidence>
<feature type="domain" description="Peptidoglycan recognition protein family" evidence="10">
    <location>
        <begin position="169"/>
        <end position="314"/>
    </location>
</feature>
<dbReference type="InterPro" id="IPR036505">
    <property type="entry name" value="Amidase/PGRP_sf"/>
</dbReference>
<dbReference type="Pfam" id="PF01510">
    <property type="entry name" value="Amidase_2"/>
    <property type="match status" value="1"/>
</dbReference>
<feature type="region of interest" description="Disordered" evidence="8">
    <location>
        <begin position="74"/>
        <end position="93"/>
    </location>
</feature>
<dbReference type="Gene3D" id="3.40.80.10">
    <property type="entry name" value="Peptidoglycan recognition protein-like"/>
    <property type="match status" value="1"/>
</dbReference>
<dbReference type="InterPro" id="IPR000768">
    <property type="entry name" value="ART"/>
</dbReference>
<dbReference type="Proteomes" id="UP000663823">
    <property type="component" value="Unassembled WGS sequence"/>
</dbReference>
<dbReference type="Gene3D" id="3.90.176.10">
    <property type="entry name" value="Toxin ADP-ribosyltransferase, Chain A, domain 1"/>
    <property type="match status" value="1"/>
</dbReference>
<dbReference type="GO" id="GO:0106274">
    <property type="term" value="F:NAD+-protein-arginine ADP-ribosyltransferase activity"/>
    <property type="evidence" value="ECO:0007669"/>
    <property type="project" value="UniProtKB-EC"/>
</dbReference>
<keyword evidence="9" id="KW-0812">Transmembrane</keyword>
<dbReference type="CDD" id="cd06583">
    <property type="entry name" value="PGRP"/>
    <property type="match status" value="1"/>
</dbReference>
<evidence type="ECO:0000256" key="6">
    <source>
        <dbReference type="ARBA" id="ARBA00047597"/>
    </source>
</evidence>
<sequence length="344" mass="39919">PKDHCPLQYSCLCQYLIKQNSTAINIQSLSTRPDEKEVLILPFTVFKVITIKQNYLYDPKASISIEIELEECEDPNDNKNELENSETSRISSTNDDIKDIEKYQKFKQRKRRLYGIIGFLVFAILLSLTLVLIFMFVIRKDSMKNTTSMATSTTEMVTDDNDTLPQGCPNILKRSSWNARLYTNRENLTTLPVPNIVIHELEDLNSIMNQQDCITQIKELQNYDMDTQYYADIGYNFLLCGDNGDQQQIYTGRGWKFVGAHCISYNKRSLGICIIGNYTSIRSLKTFKSLIQCGIMKNDIMRNFTLVGHFNSTKIYEYYLEYFRNDTDLQYSNQASKKQFTCPE</sequence>
<keyword evidence="7" id="KW-0521">NADP</keyword>
<gene>
    <name evidence="11" type="ORF">OTI717_LOCUS34869</name>
</gene>
<dbReference type="AlphaFoldDB" id="A0A819W9C2"/>
<evidence type="ECO:0000256" key="8">
    <source>
        <dbReference type="SAM" id="MobiDB-lite"/>
    </source>
</evidence>
<evidence type="ECO:0000256" key="4">
    <source>
        <dbReference type="ARBA" id="ARBA00022679"/>
    </source>
</evidence>
<feature type="transmembrane region" description="Helical" evidence="9">
    <location>
        <begin position="113"/>
        <end position="138"/>
    </location>
</feature>
<proteinExistence type="inferred from homology"/>
<dbReference type="GO" id="GO:0016779">
    <property type="term" value="F:nucleotidyltransferase activity"/>
    <property type="evidence" value="ECO:0007669"/>
    <property type="project" value="UniProtKB-KW"/>
</dbReference>
<keyword evidence="9" id="KW-0472">Membrane</keyword>
<keyword evidence="9" id="KW-1133">Transmembrane helix</keyword>
<dbReference type="InterPro" id="IPR006619">
    <property type="entry name" value="PGRP_domain_met/bac"/>
</dbReference>
<evidence type="ECO:0000256" key="7">
    <source>
        <dbReference type="RuleBase" id="RU361228"/>
    </source>
</evidence>
<evidence type="ECO:0000259" key="10">
    <source>
        <dbReference type="SMART" id="SM00701"/>
    </source>
</evidence>
<evidence type="ECO:0000256" key="3">
    <source>
        <dbReference type="ARBA" id="ARBA00022676"/>
    </source>
</evidence>
<dbReference type="InterPro" id="IPR015510">
    <property type="entry name" value="PGRP"/>
</dbReference>
<reference evidence="11" key="1">
    <citation type="submission" date="2021-02" db="EMBL/GenBank/DDBJ databases">
        <authorList>
            <person name="Nowell W R."/>
        </authorList>
    </citation>
    <scope>NUCLEOTIDE SEQUENCE</scope>
</reference>
<dbReference type="EC" id="2.4.2.31" evidence="7"/>
<dbReference type="EMBL" id="CAJOAX010012875">
    <property type="protein sequence ID" value="CAF4120621.1"/>
    <property type="molecule type" value="Genomic_DNA"/>
</dbReference>
<name>A0A819W9C2_9BILA</name>
<comment type="caution">
    <text evidence="11">The sequence shown here is derived from an EMBL/GenBank/DDBJ whole genome shotgun (WGS) entry which is preliminary data.</text>
</comment>
<feature type="non-terminal residue" evidence="11">
    <location>
        <position position="1"/>
    </location>
</feature>
<evidence type="ECO:0000256" key="9">
    <source>
        <dbReference type="SAM" id="Phobius"/>
    </source>
</evidence>
<dbReference type="GO" id="GO:0008270">
    <property type="term" value="F:zinc ion binding"/>
    <property type="evidence" value="ECO:0007669"/>
    <property type="project" value="InterPro"/>
</dbReference>
<dbReference type="GO" id="GO:0008745">
    <property type="term" value="F:N-acetylmuramoyl-L-alanine amidase activity"/>
    <property type="evidence" value="ECO:0007669"/>
    <property type="project" value="InterPro"/>
</dbReference>
<keyword evidence="5" id="KW-0548">Nucleotidyltransferase</keyword>
<dbReference type="SUPFAM" id="SSF56399">
    <property type="entry name" value="ADP-ribosylation"/>
    <property type="match status" value="1"/>
</dbReference>
<evidence type="ECO:0000256" key="5">
    <source>
        <dbReference type="ARBA" id="ARBA00022695"/>
    </source>
</evidence>
<comment type="similarity">
    <text evidence="2 7">Belongs to the Arg-specific ADP-ribosyltransferase family.</text>
</comment>
<dbReference type="Pfam" id="PF01129">
    <property type="entry name" value="ART"/>
    <property type="match status" value="1"/>
</dbReference>
<comment type="catalytic activity">
    <reaction evidence="6 7">
        <text>L-arginyl-[protein] + NAD(+) = N(omega)-(ADP-D-ribosyl)-L-arginyl-[protein] + nicotinamide + H(+)</text>
        <dbReference type="Rhea" id="RHEA:19149"/>
        <dbReference type="Rhea" id="RHEA-COMP:10532"/>
        <dbReference type="Rhea" id="RHEA-COMP:15087"/>
        <dbReference type="ChEBI" id="CHEBI:15378"/>
        <dbReference type="ChEBI" id="CHEBI:17154"/>
        <dbReference type="ChEBI" id="CHEBI:29965"/>
        <dbReference type="ChEBI" id="CHEBI:57540"/>
        <dbReference type="ChEBI" id="CHEBI:142554"/>
        <dbReference type="EC" id="2.4.2.31"/>
    </reaction>
</comment>
<evidence type="ECO:0000313" key="12">
    <source>
        <dbReference type="Proteomes" id="UP000663823"/>
    </source>
</evidence>
<accession>A0A819W9C2</accession>
<keyword evidence="4 7" id="KW-0808">Transferase</keyword>
<evidence type="ECO:0000256" key="2">
    <source>
        <dbReference type="ARBA" id="ARBA00009558"/>
    </source>
</evidence>
<dbReference type="InterPro" id="IPR002502">
    <property type="entry name" value="Amidase_domain"/>
</dbReference>
<evidence type="ECO:0000313" key="11">
    <source>
        <dbReference type="EMBL" id="CAF4120621.1"/>
    </source>
</evidence>
<dbReference type="PANTHER" id="PTHR11022:SF41">
    <property type="entry name" value="PEPTIDOGLYCAN-RECOGNITION PROTEIN LC-RELATED"/>
    <property type="match status" value="1"/>
</dbReference>
<dbReference type="SUPFAM" id="SSF55846">
    <property type="entry name" value="N-acetylmuramoyl-L-alanine amidase-like"/>
    <property type="match status" value="1"/>
</dbReference>
<dbReference type="SMART" id="SM00701">
    <property type="entry name" value="PGRP"/>
    <property type="match status" value="1"/>
</dbReference>
<keyword evidence="7" id="KW-0520">NAD</keyword>
<comment type="similarity">
    <text evidence="1">Belongs to the N-acetylmuramoyl-L-alanine amidase 2 family.</text>
</comment>
<dbReference type="PANTHER" id="PTHR11022">
    <property type="entry name" value="PEPTIDOGLYCAN RECOGNITION PROTEIN"/>
    <property type="match status" value="1"/>
</dbReference>
<dbReference type="GO" id="GO:0009253">
    <property type="term" value="P:peptidoglycan catabolic process"/>
    <property type="evidence" value="ECO:0007669"/>
    <property type="project" value="InterPro"/>
</dbReference>
<keyword evidence="3 7" id="KW-0328">Glycosyltransferase</keyword>
<organism evidence="11 12">
    <name type="scientific">Rotaria sordida</name>
    <dbReference type="NCBI Taxonomy" id="392033"/>
    <lineage>
        <taxon>Eukaryota</taxon>
        <taxon>Metazoa</taxon>
        <taxon>Spiralia</taxon>
        <taxon>Gnathifera</taxon>
        <taxon>Rotifera</taxon>
        <taxon>Eurotatoria</taxon>
        <taxon>Bdelloidea</taxon>
        <taxon>Philodinida</taxon>
        <taxon>Philodinidae</taxon>
        <taxon>Rotaria</taxon>
    </lineage>
</organism>